<dbReference type="AlphaFoldDB" id="A0A392NWL3"/>
<dbReference type="EMBL" id="LXQA010054640">
    <property type="protein sequence ID" value="MCI04208.1"/>
    <property type="molecule type" value="Genomic_DNA"/>
</dbReference>
<accession>A0A392NWL3</accession>
<reference evidence="1 2" key="1">
    <citation type="journal article" date="2018" name="Front. Plant Sci.">
        <title>Red Clover (Trifolium pratense) and Zigzag Clover (T. medium) - A Picture of Genomic Similarities and Differences.</title>
        <authorList>
            <person name="Dluhosova J."/>
            <person name="Istvanek J."/>
            <person name="Nedelnik J."/>
            <person name="Repkova J."/>
        </authorList>
    </citation>
    <scope>NUCLEOTIDE SEQUENCE [LARGE SCALE GENOMIC DNA]</scope>
    <source>
        <strain evidence="2">cv. 10/8</strain>
        <tissue evidence="1">Leaf</tissue>
    </source>
</reference>
<evidence type="ECO:0000313" key="2">
    <source>
        <dbReference type="Proteomes" id="UP000265520"/>
    </source>
</evidence>
<evidence type="ECO:0000313" key="1">
    <source>
        <dbReference type="EMBL" id="MCI04208.1"/>
    </source>
</evidence>
<comment type="caution">
    <text evidence="1">The sequence shown here is derived from an EMBL/GenBank/DDBJ whole genome shotgun (WGS) entry which is preliminary data.</text>
</comment>
<feature type="non-terminal residue" evidence="1">
    <location>
        <position position="1"/>
    </location>
</feature>
<proteinExistence type="predicted"/>
<sequence>CTELGKRCKENTGEDCPKIDHIQSILVHRSVFFSGGGGYYAPSSFCYQH</sequence>
<keyword evidence="2" id="KW-1185">Reference proteome</keyword>
<organism evidence="1 2">
    <name type="scientific">Trifolium medium</name>
    <dbReference type="NCBI Taxonomy" id="97028"/>
    <lineage>
        <taxon>Eukaryota</taxon>
        <taxon>Viridiplantae</taxon>
        <taxon>Streptophyta</taxon>
        <taxon>Embryophyta</taxon>
        <taxon>Tracheophyta</taxon>
        <taxon>Spermatophyta</taxon>
        <taxon>Magnoliopsida</taxon>
        <taxon>eudicotyledons</taxon>
        <taxon>Gunneridae</taxon>
        <taxon>Pentapetalae</taxon>
        <taxon>rosids</taxon>
        <taxon>fabids</taxon>
        <taxon>Fabales</taxon>
        <taxon>Fabaceae</taxon>
        <taxon>Papilionoideae</taxon>
        <taxon>50 kb inversion clade</taxon>
        <taxon>NPAAA clade</taxon>
        <taxon>Hologalegina</taxon>
        <taxon>IRL clade</taxon>
        <taxon>Trifolieae</taxon>
        <taxon>Trifolium</taxon>
    </lineage>
</organism>
<name>A0A392NWL3_9FABA</name>
<protein>
    <submittedName>
        <fullName evidence="1">NB-ARC domain disease resistance protein</fullName>
    </submittedName>
</protein>
<dbReference type="Proteomes" id="UP000265520">
    <property type="component" value="Unassembled WGS sequence"/>
</dbReference>